<sequence>MKPPDFLQPLTSDIGRIGDRGANILALVRYVNGLPGETNGRKRLDDGEMWWRATREDIGEALGGVSEKSVGTALRKLQDAGELLAIPAKSFHGDRANMYRVPDLPSDETGTGLDLPSDENVPPIGRNRPTPWDEIVRPPGTKSSDLPSIGELEEGGENARAAEPEPLDVETVPDTDNAHSSQTVNSNATSPPSPYCARHPNGTAANCAACGAARKKREAWDQEQAARIDAERAAIRAEISACPDCDQNGFTEPDEGPTRRCTQHRQLADLPSFRRAS</sequence>
<proteinExistence type="predicted"/>
<name>A0ABT4HCN7_MYCIR</name>
<evidence type="ECO:0000256" key="1">
    <source>
        <dbReference type="SAM" id="MobiDB-lite"/>
    </source>
</evidence>
<feature type="compositionally biased region" description="Polar residues" evidence="1">
    <location>
        <begin position="178"/>
        <end position="190"/>
    </location>
</feature>
<dbReference type="RefSeq" id="WP_268785760.1">
    <property type="nucleotide sequence ID" value="NZ_JAPQYE010000003.1"/>
</dbReference>
<evidence type="ECO:0000313" key="2">
    <source>
        <dbReference type="EMBL" id="MCZ0727956.1"/>
    </source>
</evidence>
<evidence type="ECO:0000313" key="3">
    <source>
        <dbReference type="Proteomes" id="UP001084650"/>
    </source>
</evidence>
<dbReference type="Proteomes" id="UP001084650">
    <property type="component" value="Unassembled WGS sequence"/>
</dbReference>
<feature type="region of interest" description="Disordered" evidence="1">
    <location>
        <begin position="243"/>
        <end position="277"/>
    </location>
</feature>
<comment type="caution">
    <text evidence="2">The sequence shown here is derived from an EMBL/GenBank/DDBJ whole genome shotgun (WGS) entry which is preliminary data.</text>
</comment>
<evidence type="ECO:0008006" key="4">
    <source>
        <dbReference type="Google" id="ProtNLM"/>
    </source>
</evidence>
<protein>
    <recommendedName>
        <fullName evidence="4">Helix-turn-helix DNA binding domain protein</fullName>
    </recommendedName>
</protein>
<accession>A0ABT4HCN7</accession>
<organism evidence="2 3">
    <name type="scientific">Mycolicibacterium iranicum</name>
    <name type="common">Mycobacterium iranicum</name>
    <dbReference type="NCBI Taxonomy" id="912594"/>
    <lineage>
        <taxon>Bacteria</taxon>
        <taxon>Bacillati</taxon>
        <taxon>Actinomycetota</taxon>
        <taxon>Actinomycetes</taxon>
        <taxon>Mycobacteriales</taxon>
        <taxon>Mycobacteriaceae</taxon>
        <taxon>Mycolicibacterium</taxon>
    </lineage>
</organism>
<dbReference type="EMBL" id="JAPQYE010000003">
    <property type="protein sequence ID" value="MCZ0727956.1"/>
    <property type="molecule type" value="Genomic_DNA"/>
</dbReference>
<keyword evidence="3" id="KW-1185">Reference proteome</keyword>
<feature type="region of interest" description="Disordered" evidence="1">
    <location>
        <begin position="97"/>
        <end position="202"/>
    </location>
</feature>
<reference evidence="2" key="1">
    <citation type="submission" date="2022-12" db="EMBL/GenBank/DDBJ databases">
        <title>Whole genome sequence of Mycolicibacterium iranicum strain SBH312.</title>
        <authorList>
            <person name="Jani J."/>
            <person name="Arifin Mustapha Z."/>
            <person name="Ahmed K."/>
            <person name="Kai Ling C."/>
        </authorList>
    </citation>
    <scope>NUCLEOTIDE SEQUENCE</scope>
    <source>
        <strain evidence="2">SBH312</strain>
    </source>
</reference>
<gene>
    <name evidence="2" type="ORF">OY187_07855</name>
</gene>